<protein>
    <submittedName>
        <fullName evidence="1">Uncharacterized protein</fullName>
    </submittedName>
</protein>
<evidence type="ECO:0000313" key="2">
    <source>
        <dbReference type="Proteomes" id="UP000308730"/>
    </source>
</evidence>
<accession>A0A4S4MZU4</accession>
<dbReference type="OrthoDB" id="548949at2759"/>
<dbReference type="EMBL" id="SGPM01000030">
    <property type="protein sequence ID" value="THH32076.1"/>
    <property type="molecule type" value="Genomic_DNA"/>
</dbReference>
<keyword evidence="2" id="KW-1185">Reference proteome</keyword>
<reference evidence="1 2" key="1">
    <citation type="submission" date="2019-02" db="EMBL/GenBank/DDBJ databases">
        <title>Genome sequencing of the rare red list fungi Antrodiella citrinella (Flaviporus citrinellus).</title>
        <authorList>
            <person name="Buettner E."/>
            <person name="Kellner H."/>
        </authorList>
    </citation>
    <scope>NUCLEOTIDE SEQUENCE [LARGE SCALE GENOMIC DNA]</scope>
    <source>
        <strain evidence="1 2">DSM 108506</strain>
    </source>
</reference>
<sequence length="186" mass="20516">MKEVLVAVCSAIADDPAYPNIDPVVLTKADDLLNEMVGFAYGRELRMGFVPSFAHGRRTLGKDPERDIPTGSMTRFRKNALAFTPPLSPLARAITQARLSVASSRIDSPINLCLPQNSARLGIIGAGGYKDRDPELSYFLLDEIEDDGFCKQIAIECGLTDVPYQIEMDATRKLIYVADSQRIKSY</sequence>
<dbReference type="Proteomes" id="UP000308730">
    <property type="component" value="Unassembled WGS sequence"/>
</dbReference>
<name>A0A4S4MZU4_9APHY</name>
<dbReference type="AlphaFoldDB" id="A0A4S4MZU4"/>
<organism evidence="1 2">
    <name type="scientific">Antrodiella citrinella</name>
    <dbReference type="NCBI Taxonomy" id="2447956"/>
    <lineage>
        <taxon>Eukaryota</taxon>
        <taxon>Fungi</taxon>
        <taxon>Dikarya</taxon>
        <taxon>Basidiomycota</taxon>
        <taxon>Agaricomycotina</taxon>
        <taxon>Agaricomycetes</taxon>
        <taxon>Polyporales</taxon>
        <taxon>Steccherinaceae</taxon>
        <taxon>Antrodiella</taxon>
    </lineage>
</organism>
<proteinExistence type="predicted"/>
<comment type="caution">
    <text evidence="1">The sequence shown here is derived from an EMBL/GenBank/DDBJ whole genome shotgun (WGS) entry which is preliminary data.</text>
</comment>
<evidence type="ECO:0000313" key="1">
    <source>
        <dbReference type="EMBL" id="THH32076.1"/>
    </source>
</evidence>
<gene>
    <name evidence="1" type="ORF">EUX98_g2112</name>
</gene>